<dbReference type="InterPro" id="IPR016208">
    <property type="entry name" value="Ald_Oxase/xanthine_DH-like"/>
</dbReference>
<organism evidence="2 3">
    <name type="scientific">Anaeroselena agilis</name>
    <dbReference type="NCBI Taxonomy" id="3063788"/>
    <lineage>
        <taxon>Bacteria</taxon>
        <taxon>Bacillati</taxon>
        <taxon>Bacillota</taxon>
        <taxon>Negativicutes</taxon>
        <taxon>Acetonemataceae</taxon>
        <taxon>Anaeroselena</taxon>
    </lineage>
</organism>
<evidence type="ECO:0000313" key="3">
    <source>
        <dbReference type="Proteomes" id="UP001254848"/>
    </source>
</evidence>
<dbReference type="InterPro" id="IPR036856">
    <property type="entry name" value="Ald_Oxase/Xan_DH_a/b_sf"/>
</dbReference>
<dbReference type="SUPFAM" id="SSF54665">
    <property type="entry name" value="CO dehydrogenase molybdoprotein N-domain-like"/>
    <property type="match status" value="1"/>
</dbReference>
<feature type="domain" description="Aldehyde oxidase/xanthine dehydrogenase a/b hammerhead" evidence="1">
    <location>
        <begin position="20"/>
        <end position="130"/>
    </location>
</feature>
<dbReference type="InterPro" id="IPR000674">
    <property type="entry name" value="Ald_Oxase/Xan_DH_a/b"/>
</dbReference>
<sequence length="783" mass="84903">MNFRVIGKVLPRKDAVAKVCGREAFASDVVIPNMLHAVTLRSPYPHADIVGIDTSAAEAMGAVCLVPDDVPDFIYNERTVSIPEKTYRDRRVLPRRARHVGEAIAAVAAETEELAFRALQALKVEYRVLPAVLDAEFAMSPAAAPLYEEVLLGDETVKVNSNIACERNIVIGDPAAGFAKADYVIEREYSLPRVYHLQMEPKTAVCQPEHDGGVTLWVTTQTIHNVRQLVGQIFDIPLSKVNVKKMALGGSFGSSIQMNSIIPICTALALKAGQPVKLVSSREDDMYDHVKFPAKIRLKVGVTKDARIVAAEMNALVDIGAHQVNAYPLLGCMAGWYASLYKWQDFSFAGKSVYTNKVPACAMQGYGNPQVNFAVESHIDIIAHECGFDPVEFRRKNYVGTGDEFWGQGPTVKSIIKSCGVEEMLAVGAAKPNWRGRQSPAAKSGRYRRGIGVARGFHTSGTGGPKPGEVIDYSSATVKINEDGSVDVLTPVMDLGGGTGEAAVKIVAEVLQLPYDKVDLARVDTRTTGYDVNTHATRGVYCGCGAVLHVARQVRRKLLEYAGRILDEDPEILDLAFIPAENATVVQVKGYERKRLTIGEVAKLAQIYSWGTIAATDSYRQKNCPPCFVTHFIEVEVDTRTGIVRVPKALMLSDSGTPINPDMLAGQLIGSLSRGLGYAAYESTENDPATGHLECRGFVTDNKIPTSCEMPLRENLEVYFADTYEPTGPFGAKGIGEAALNSVASAYANAVYNAIGVRFYELPITPERVLAALTGGGTHADRQ</sequence>
<name>A0ABU3P1W2_9FIRM</name>
<dbReference type="Proteomes" id="UP001254848">
    <property type="component" value="Unassembled WGS sequence"/>
</dbReference>
<keyword evidence="3" id="KW-1185">Reference proteome</keyword>
<dbReference type="Pfam" id="PF02738">
    <property type="entry name" value="MoCoBD_1"/>
    <property type="match status" value="1"/>
</dbReference>
<dbReference type="Gene3D" id="3.30.365.10">
    <property type="entry name" value="Aldehyde oxidase/xanthine dehydrogenase, molybdopterin binding domain"/>
    <property type="match status" value="4"/>
</dbReference>
<reference evidence="2 3" key="1">
    <citation type="submission" date="2023-07" db="EMBL/GenBank/DDBJ databases">
        <title>The novel representative of Negativicutes class, Anaeroselena agilis gen. nov. sp. nov.</title>
        <authorList>
            <person name="Prokofeva M.I."/>
            <person name="Elcheninov A.G."/>
            <person name="Klyukina A."/>
            <person name="Kublanov I.V."/>
            <person name="Frolov E.N."/>
            <person name="Podosokorskaya O.A."/>
        </authorList>
    </citation>
    <scope>NUCLEOTIDE SEQUENCE [LARGE SCALE GENOMIC DNA]</scope>
    <source>
        <strain evidence="2 3">4137-cl</strain>
    </source>
</reference>
<protein>
    <submittedName>
        <fullName evidence="2">Molybdopterin-dependent oxidoreductase</fullName>
    </submittedName>
</protein>
<dbReference type="Pfam" id="PF01315">
    <property type="entry name" value="Ald_Xan_dh_C"/>
    <property type="match status" value="1"/>
</dbReference>
<evidence type="ECO:0000313" key="2">
    <source>
        <dbReference type="EMBL" id="MDT8902612.1"/>
    </source>
</evidence>
<gene>
    <name evidence="2" type="ORF">Q4T40_15290</name>
</gene>
<dbReference type="EMBL" id="JAUOZS010000001">
    <property type="protein sequence ID" value="MDT8902612.1"/>
    <property type="molecule type" value="Genomic_DNA"/>
</dbReference>
<dbReference type="SMART" id="SM01008">
    <property type="entry name" value="Ald_Xan_dh_C"/>
    <property type="match status" value="1"/>
</dbReference>
<dbReference type="InterPro" id="IPR037165">
    <property type="entry name" value="AldOxase/xan_DH_Mopterin-bd_sf"/>
</dbReference>
<dbReference type="PANTHER" id="PTHR11908:SF157">
    <property type="entry name" value="XANTHINE DEHYDROGENASE SUBUNIT D-RELATED"/>
    <property type="match status" value="1"/>
</dbReference>
<evidence type="ECO:0000259" key="1">
    <source>
        <dbReference type="SMART" id="SM01008"/>
    </source>
</evidence>
<dbReference type="InterPro" id="IPR008274">
    <property type="entry name" value="AldOxase/xan_DH_MoCoBD1"/>
</dbReference>
<dbReference type="Gene3D" id="3.90.1170.50">
    <property type="entry name" value="Aldehyde oxidase/xanthine dehydrogenase, a/b hammerhead"/>
    <property type="match status" value="1"/>
</dbReference>
<accession>A0ABU3P1W2</accession>
<comment type="caution">
    <text evidence="2">The sequence shown here is derived from an EMBL/GenBank/DDBJ whole genome shotgun (WGS) entry which is preliminary data.</text>
</comment>
<dbReference type="RefSeq" id="WP_413781090.1">
    <property type="nucleotide sequence ID" value="NZ_JAUOZS010000001.1"/>
</dbReference>
<dbReference type="SUPFAM" id="SSF56003">
    <property type="entry name" value="Molybdenum cofactor-binding domain"/>
    <property type="match status" value="1"/>
</dbReference>
<dbReference type="Pfam" id="PF20256">
    <property type="entry name" value="MoCoBD_2"/>
    <property type="match status" value="1"/>
</dbReference>
<dbReference type="InterPro" id="IPR046867">
    <property type="entry name" value="AldOxase/xan_DH_MoCoBD2"/>
</dbReference>
<dbReference type="PANTHER" id="PTHR11908">
    <property type="entry name" value="XANTHINE DEHYDROGENASE"/>
    <property type="match status" value="1"/>
</dbReference>
<proteinExistence type="predicted"/>